<dbReference type="PANTHER" id="PTHR12479:SF10">
    <property type="entry name" value="LYSOSOMAL-ASSOCIATED TRANSMEMBRANE PROTEIN"/>
    <property type="match status" value="1"/>
</dbReference>
<dbReference type="OrthoDB" id="5779725at2759"/>
<sequence length="197" mass="22421">MDFDPDHPKWQCCCCNLSSGLKILGSMEAFISAMTALVSAINMVQLFQNKESFFSTDFMLFFCLFLVAIFYGVASFLMVIGIHTTHLKLMYPTLVARAVLVVFVQVFGVSIIVKPRPEVRQKGTDLSYQSQMNDTPITLRLIFLLFVMIFVSIGILYTIYLVVRCMRYVTSFRKLLDRRHSFITAGQIGTSFDVAFL</sequence>
<dbReference type="GO" id="GO:0005765">
    <property type="term" value="C:lysosomal membrane"/>
    <property type="evidence" value="ECO:0007669"/>
    <property type="project" value="TreeGrafter"/>
</dbReference>
<feature type="transmembrane region" description="Helical" evidence="5">
    <location>
        <begin position="94"/>
        <end position="113"/>
    </location>
</feature>
<protein>
    <recommendedName>
        <fullName evidence="6">DUF7027 domain-containing protein</fullName>
    </recommendedName>
</protein>
<dbReference type="InterPro" id="IPR054291">
    <property type="entry name" value="DUF7027"/>
</dbReference>
<gene>
    <name evidence="7" type="ORF">L596_007248</name>
</gene>
<dbReference type="PANTHER" id="PTHR12479">
    <property type="entry name" value="LYSOSOMAL-ASSOCIATED TRANSMEMBRANE PROTEIN"/>
    <property type="match status" value="1"/>
</dbReference>
<dbReference type="Proteomes" id="UP000298663">
    <property type="component" value="Unassembled WGS sequence"/>
</dbReference>
<comment type="subcellular location">
    <subcellularLocation>
        <location evidence="1">Endomembrane system</location>
        <topology evidence="1">Multi-pass membrane protein</topology>
    </subcellularLocation>
</comment>
<reference evidence="7 8" key="2">
    <citation type="journal article" date="2019" name="G3 (Bethesda)">
        <title>Hybrid Assembly of the Genome of the Entomopathogenic Nematode Steinernema carpocapsae Identifies the X-Chromosome.</title>
        <authorList>
            <person name="Serra L."/>
            <person name="Macchietto M."/>
            <person name="Macias-Munoz A."/>
            <person name="McGill C.J."/>
            <person name="Rodriguez I.M."/>
            <person name="Rodriguez B."/>
            <person name="Murad R."/>
            <person name="Mortazavi A."/>
        </authorList>
    </citation>
    <scope>NUCLEOTIDE SEQUENCE [LARGE SCALE GENOMIC DNA]</scope>
    <source>
        <strain evidence="7 8">ALL</strain>
    </source>
</reference>
<evidence type="ECO:0000256" key="4">
    <source>
        <dbReference type="ARBA" id="ARBA00023136"/>
    </source>
</evidence>
<evidence type="ECO:0000313" key="7">
    <source>
        <dbReference type="EMBL" id="TKR92630.1"/>
    </source>
</evidence>
<keyword evidence="3 5" id="KW-1133">Transmembrane helix</keyword>
<evidence type="ECO:0000256" key="2">
    <source>
        <dbReference type="ARBA" id="ARBA00022692"/>
    </source>
</evidence>
<evidence type="ECO:0000256" key="5">
    <source>
        <dbReference type="SAM" id="Phobius"/>
    </source>
</evidence>
<accession>A0A4U5P936</accession>
<name>A0A4U5P936_STECR</name>
<evidence type="ECO:0000256" key="3">
    <source>
        <dbReference type="ARBA" id="ARBA00022989"/>
    </source>
</evidence>
<proteinExistence type="predicted"/>
<feature type="transmembrane region" description="Helical" evidence="5">
    <location>
        <begin position="141"/>
        <end position="163"/>
    </location>
</feature>
<organism evidence="7 8">
    <name type="scientific">Steinernema carpocapsae</name>
    <name type="common">Entomopathogenic nematode</name>
    <dbReference type="NCBI Taxonomy" id="34508"/>
    <lineage>
        <taxon>Eukaryota</taxon>
        <taxon>Metazoa</taxon>
        <taxon>Ecdysozoa</taxon>
        <taxon>Nematoda</taxon>
        <taxon>Chromadorea</taxon>
        <taxon>Rhabditida</taxon>
        <taxon>Tylenchina</taxon>
        <taxon>Panagrolaimomorpha</taxon>
        <taxon>Strongyloidoidea</taxon>
        <taxon>Steinernematidae</taxon>
        <taxon>Steinernema</taxon>
    </lineage>
</organism>
<dbReference type="AlphaFoldDB" id="A0A4U5P936"/>
<dbReference type="InterPro" id="IPR051115">
    <property type="entry name" value="LAPTM_transporter"/>
</dbReference>
<dbReference type="Pfam" id="PF22954">
    <property type="entry name" value="DUF7027"/>
    <property type="match status" value="1"/>
</dbReference>
<keyword evidence="8" id="KW-1185">Reference proteome</keyword>
<comment type="caution">
    <text evidence="7">The sequence shown here is derived from an EMBL/GenBank/DDBJ whole genome shotgun (WGS) entry which is preliminary data.</text>
</comment>
<dbReference type="GO" id="GO:0012505">
    <property type="term" value="C:endomembrane system"/>
    <property type="evidence" value="ECO:0007669"/>
    <property type="project" value="UniProtKB-SubCell"/>
</dbReference>
<feature type="transmembrane region" description="Helical" evidence="5">
    <location>
        <begin position="29"/>
        <end position="47"/>
    </location>
</feature>
<reference evidence="7 8" key="1">
    <citation type="journal article" date="2015" name="Genome Biol.">
        <title>Comparative genomics of Steinernema reveals deeply conserved gene regulatory networks.</title>
        <authorList>
            <person name="Dillman A.R."/>
            <person name="Macchietto M."/>
            <person name="Porter C.F."/>
            <person name="Rogers A."/>
            <person name="Williams B."/>
            <person name="Antoshechkin I."/>
            <person name="Lee M.M."/>
            <person name="Goodwin Z."/>
            <person name="Lu X."/>
            <person name="Lewis E.E."/>
            <person name="Goodrich-Blair H."/>
            <person name="Stock S.P."/>
            <person name="Adams B.J."/>
            <person name="Sternberg P.W."/>
            <person name="Mortazavi A."/>
        </authorList>
    </citation>
    <scope>NUCLEOTIDE SEQUENCE [LARGE SCALE GENOMIC DNA]</scope>
    <source>
        <strain evidence="7 8">ALL</strain>
    </source>
</reference>
<evidence type="ECO:0000313" key="8">
    <source>
        <dbReference type="Proteomes" id="UP000298663"/>
    </source>
</evidence>
<feature type="transmembrane region" description="Helical" evidence="5">
    <location>
        <begin position="59"/>
        <end position="82"/>
    </location>
</feature>
<feature type="domain" description="DUF7027" evidence="6">
    <location>
        <begin position="19"/>
        <end position="118"/>
    </location>
</feature>
<keyword evidence="2 5" id="KW-0812">Transmembrane</keyword>
<evidence type="ECO:0000256" key="1">
    <source>
        <dbReference type="ARBA" id="ARBA00004127"/>
    </source>
</evidence>
<keyword evidence="4 5" id="KW-0472">Membrane</keyword>
<dbReference type="EMBL" id="AZBU02000002">
    <property type="protein sequence ID" value="TKR92630.1"/>
    <property type="molecule type" value="Genomic_DNA"/>
</dbReference>
<evidence type="ECO:0000259" key="6">
    <source>
        <dbReference type="Pfam" id="PF22954"/>
    </source>
</evidence>